<evidence type="ECO:0000313" key="1">
    <source>
        <dbReference type="EMBL" id="MFL9878646.1"/>
    </source>
</evidence>
<accession>A0ABW8Z6T7</accession>
<dbReference type="RefSeq" id="WP_408167641.1">
    <property type="nucleotide sequence ID" value="NZ_JAQQFR010000005.1"/>
</dbReference>
<evidence type="ECO:0000313" key="2">
    <source>
        <dbReference type="Proteomes" id="UP001629214"/>
    </source>
</evidence>
<sequence length="85" mass="9906">MITKENAPVGWALLISELEDAKEHLSTLIENMHQDSEYDNANLRIDLGHVFAHLNRAWHRRDIREDLSDVEWEKASQFPADIEPL</sequence>
<dbReference type="EMBL" id="JAQQFR010000005">
    <property type="protein sequence ID" value="MFL9878646.1"/>
    <property type="molecule type" value="Genomic_DNA"/>
</dbReference>
<dbReference type="Proteomes" id="UP001629214">
    <property type="component" value="Unassembled WGS sequence"/>
</dbReference>
<keyword evidence="2" id="KW-1185">Reference proteome</keyword>
<name>A0ABW8Z6T7_9BURK</name>
<comment type="caution">
    <text evidence="1">The sequence shown here is derived from an EMBL/GenBank/DDBJ whole genome shotgun (WGS) entry which is preliminary data.</text>
</comment>
<proteinExistence type="predicted"/>
<gene>
    <name evidence="1" type="ORF">PQR63_09650</name>
</gene>
<organism evidence="1 2">
    <name type="scientific">Herbaspirillum rhizosphaerae</name>
    <dbReference type="NCBI Taxonomy" id="346179"/>
    <lineage>
        <taxon>Bacteria</taxon>
        <taxon>Pseudomonadati</taxon>
        <taxon>Pseudomonadota</taxon>
        <taxon>Betaproteobacteria</taxon>
        <taxon>Burkholderiales</taxon>
        <taxon>Oxalobacteraceae</taxon>
        <taxon>Herbaspirillum</taxon>
    </lineage>
</organism>
<reference evidence="1 2" key="1">
    <citation type="journal article" date="2024" name="Chem. Sci.">
        <title>Discovery of megapolipeptins by genome mining of a Burkholderiales bacteria collection.</title>
        <authorList>
            <person name="Paulo B.S."/>
            <person name="Recchia M.J.J."/>
            <person name="Lee S."/>
            <person name="Fergusson C.H."/>
            <person name="Romanowski S.B."/>
            <person name="Hernandez A."/>
            <person name="Krull N."/>
            <person name="Liu D.Y."/>
            <person name="Cavanagh H."/>
            <person name="Bos A."/>
            <person name="Gray C.A."/>
            <person name="Murphy B.T."/>
            <person name="Linington R.G."/>
            <person name="Eustaquio A.S."/>
        </authorList>
    </citation>
    <scope>NUCLEOTIDE SEQUENCE [LARGE SCALE GENOMIC DNA]</scope>
    <source>
        <strain evidence="1 2">RL21-008-BIB-B</strain>
    </source>
</reference>
<protein>
    <submittedName>
        <fullName evidence="1">Uncharacterized protein</fullName>
    </submittedName>
</protein>